<keyword evidence="2" id="KW-1185">Reference proteome</keyword>
<comment type="caution">
    <text evidence="1">The sequence shown here is derived from an EMBL/GenBank/DDBJ whole genome shotgun (WGS) entry which is preliminary data.</text>
</comment>
<accession>A0ABR6WG42</accession>
<sequence>MVNVTKHLIGTIVLCSVATVSFCQTPSPPSQYTGIKRLNEVENGNGIISNAIYEDNVLTKEYKRYRGDSTKYVADSLAHNRLIKPVLTAPTKPKKATKKASDGN</sequence>
<dbReference type="Proteomes" id="UP000700732">
    <property type="component" value="Unassembled WGS sequence"/>
</dbReference>
<evidence type="ECO:0008006" key="3">
    <source>
        <dbReference type="Google" id="ProtNLM"/>
    </source>
</evidence>
<dbReference type="EMBL" id="VFIA01000069">
    <property type="protein sequence ID" value="MBC3794965.1"/>
    <property type="molecule type" value="Genomic_DNA"/>
</dbReference>
<evidence type="ECO:0000313" key="1">
    <source>
        <dbReference type="EMBL" id="MBC3794965.1"/>
    </source>
</evidence>
<protein>
    <recommendedName>
        <fullName evidence="3">Secreted protein</fullName>
    </recommendedName>
</protein>
<evidence type="ECO:0000313" key="2">
    <source>
        <dbReference type="Proteomes" id="UP000700732"/>
    </source>
</evidence>
<organism evidence="1 2">
    <name type="scientific">Spirosoma utsteinense</name>
    <dbReference type="NCBI Taxonomy" id="2585773"/>
    <lineage>
        <taxon>Bacteria</taxon>
        <taxon>Pseudomonadati</taxon>
        <taxon>Bacteroidota</taxon>
        <taxon>Cytophagia</taxon>
        <taxon>Cytophagales</taxon>
        <taxon>Cytophagaceae</taxon>
        <taxon>Spirosoma</taxon>
    </lineage>
</organism>
<reference evidence="1 2" key="1">
    <citation type="submission" date="2019-06" db="EMBL/GenBank/DDBJ databases">
        <title>Spirosoma utsteinense sp. nov. isolated from Antarctic ice-free soils.</title>
        <authorList>
            <person name="Tahon G."/>
        </authorList>
    </citation>
    <scope>NUCLEOTIDE SEQUENCE [LARGE SCALE GENOMIC DNA]</scope>
    <source>
        <strain evidence="1 2">LMG 31447</strain>
    </source>
</reference>
<gene>
    <name evidence="1" type="ORF">FH603_5497</name>
</gene>
<name>A0ABR6WG42_9BACT</name>
<proteinExistence type="predicted"/>